<sequence>MAANNTRGHSQGAVISSDLGKSVTDTARSCDSAKVSPLMAYILDIPRTSSEKIDSDHDKKTLSTSSKVSDSLRPLDSPGFTNPSKHLGSNTTFGAVQASTPDSGFSSTPNKLGGKSLLHTIKLGKDMAGQAKTIGYSGYPREVEVLDPVGQTKQQLNYRYDLPNQISQTEINDTTKEDSSQYRIDVPKFDNFRADAESEKSYATNNCSKSFAFVSVDKGKSPPGLNQEILGQKCVFPTQLLNRPGQNTGFKGFVQLYQNHAFLKHCFRRGFEKQGSKKENAACLPKQVTAYEIMGDNRTADLSRHKGAADSINSLRNIGSRSLLSSTFPVGDQHKIPSASITETKRVEADDETSSRAFRFDEMVSRTSEATTLDLMCDKLPKSQFIDSRRPRNRTTFSAHQLDTMEAAFRKAPYPDVVTRETLAQRLGLHESRVQVWFQNRRAKWRKAANLKTQTSRDPRETKTSIMGAVDKYLEANNDDINSDNDSNNNSNNQKKPFNKPLSHRTHRSLNQQRYHYPKCCQSISFYTSSISRTSSSSSSSSELQGGDCRANAFPLHASVYTTPHATLPSPMAERDECDHRHDGNNKHFSFLPLSSIATLPIGLELAPPVQMAPPPYLWWLYNRAGSIGVPQRPVRDPHALSLTLN</sequence>
<feature type="compositionally biased region" description="Polar residues" evidence="7">
    <location>
        <begin position="79"/>
        <end position="110"/>
    </location>
</feature>
<evidence type="ECO:0000313" key="9">
    <source>
        <dbReference type="EMBL" id="KAK3754191.1"/>
    </source>
</evidence>
<evidence type="ECO:0000256" key="4">
    <source>
        <dbReference type="ARBA" id="ARBA00023242"/>
    </source>
</evidence>
<evidence type="ECO:0000256" key="3">
    <source>
        <dbReference type="ARBA" id="ARBA00023155"/>
    </source>
</evidence>
<gene>
    <name evidence="9" type="ORF">RRG08_028156</name>
</gene>
<keyword evidence="4 5" id="KW-0539">Nucleus</keyword>
<dbReference type="Proteomes" id="UP001283361">
    <property type="component" value="Unassembled WGS sequence"/>
</dbReference>
<dbReference type="AlphaFoldDB" id="A0AAE1D3A5"/>
<dbReference type="PROSITE" id="PS50071">
    <property type="entry name" value="HOMEOBOX_2"/>
    <property type="match status" value="1"/>
</dbReference>
<dbReference type="PROSITE" id="PS00027">
    <property type="entry name" value="HOMEOBOX_1"/>
    <property type="match status" value="1"/>
</dbReference>
<dbReference type="InterPro" id="IPR000047">
    <property type="entry name" value="HTH_motif"/>
</dbReference>
<feature type="compositionally biased region" description="Basic and acidic residues" evidence="7">
    <location>
        <begin position="50"/>
        <end position="61"/>
    </location>
</feature>
<proteinExistence type="predicted"/>
<dbReference type="Gene3D" id="1.10.10.60">
    <property type="entry name" value="Homeodomain-like"/>
    <property type="match status" value="1"/>
</dbReference>
<name>A0AAE1D3A5_9GAST</name>
<organism evidence="9 10">
    <name type="scientific">Elysia crispata</name>
    <name type="common">lettuce slug</name>
    <dbReference type="NCBI Taxonomy" id="231223"/>
    <lineage>
        <taxon>Eukaryota</taxon>
        <taxon>Metazoa</taxon>
        <taxon>Spiralia</taxon>
        <taxon>Lophotrochozoa</taxon>
        <taxon>Mollusca</taxon>
        <taxon>Gastropoda</taxon>
        <taxon>Heterobranchia</taxon>
        <taxon>Euthyneura</taxon>
        <taxon>Panpulmonata</taxon>
        <taxon>Sacoglossa</taxon>
        <taxon>Placobranchoidea</taxon>
        <taxon>Plakobranchidae</taxon>
        <taxon>Elysia</taxon>
    </lineage>
</organism>
<dbReference type="FunFam" id="1.10.10.60:FF:000679">
    <property type="entry name" value="Homeobox protein aristaless"/>
    <property type="match status" value="1"/>
</dbReference>
<evidence type="ECO:0000256" key="1">
    <source>
        <dbReference type="ARBA" id="ARBA00004123"/>
    </source>
</evidence>
<protein>
    <recommendedName>
        <fullName evidence="8">Homeobox domain-containing protein</fullName>
    </recommendedName>
</protein>
<evidence type="ECO:0000256" key="2">
    <source>
        <dbReference type="ARBA" id="ARBA00023125"/>
    </source>
</evidence>
<accession>A0AAE1D3A5</accession>
<dbReference type="PANTHER" id="PTHR24329:SF543">
    <property type="entry name" value="FI01017P-RELATED"/>
    <property type="match status" value="1"/>
</dbReference>
<feature type="region of interest" description="Disordered" evidence="7">
    <location>
        <begin position="50"/>
        <end position="111"/>
    </location>
</feature>
<keyword evidence="3 5" id="KW-0371">Homeobox</keyword>
<reference evidence="9" key="1">
    <citation type="journal article" date="2023" name="G3 (Bethesda)">
        <title>A reference genome for the long-term kleptoplast-retaining sea slug Elysia crispata morphotype clarki.</title>
        <authorList>
            <person name="Eastman K.E."/>
            <person name="Pendleton A.L."/>
            <person name="Shaikh M.A."/>
            <person name="Suttiyut T."/>
            <person name="Ogas R."/>
            <person name="Tomko P."/>
            <person name="Gavelis G."/>
            <person name="Widhalm J.R."/>
            <person name="Wisecaver J.H."/>
        </authorList>
    </citation>
    <scope>NUCLEOTIDE SEQUENCE</scope>
    <source>
        <strain evidence="9">ECLA1</strain>
    </source>
</reference>
<evidence type="ECO:0000256" key="6">
    <source>
        <dbReference type="RuleBase" id="RU000682"/>
    </source>
</evidence>
<feature type="DNA-binding region" description="Homeobox" evidence="5">
    <location>
        <begin position="390"/>
        <end position="449"/>
    </location>
</feature>
<keyword evidence="10" id="KW-1185">Reference proteome</keyword>
<dbReference type="PRINTS" id="PR00031">
    <property type="entry name" value="HTHREPRESSR"/>
</dbReference>
<evidence type="ECO:0000256" key="5">
    <source>
        <dbReference type="PROSITE-ProRule" id="PRU00108"/>
    </source>
</evidence>
<feature type="compositionally biased region" description="Low complexity" evidence="7">
    <location>
        <begin position="484"/>
        <end position="493"/>
    </location>
</feature>
<comment type="caution">
    <text evidence="9">The sequence shown here is derived from an EMBL/GenBank/DDBJ whole genome shotgun (WGS) entry which is preliminary data.</text>
</comment>
<dbReference type="GO" id="GO:0005634">
    <property type="term" value="C:nucleus"/>
    <property type="evidence" value="ECO:0007669"/>
    <property type="project" value="UniProtKB-SubCell"/>
</dbReference>
<dbReference type="SUPFAM" id="SSF46689">
    <property type="entry name" value="Homeodomain-like"/>
    <property type="match status" value="1"/>
</dbReference>
<dbReference type="PANTHER" id="PTHR24329">
    <property type="entry name" value="HOMEOBOX PROTEIN ARISTALESS"/>
    <property type="match status" value="1"/>
</dbReference>
<evidence type="ECO:0000313" key="10">
    <source>
        <dbReference type="Proteomes" id="UP001283361"/>
    </source>
</evidence>
<evidence type="ECO:0000259" key="8">
    <source>
        <dbReference type="PROSITE" id="PS50071"/>
    </source>
</evidence>
<dbReference type="InterPro" id="IPR001356">
    <property type="entry name" value="HD"/>
</dbReference>
<dbReference type="InterPro" id="IPR017970">
    <property type="entry name" value="Homeobox_CS"/>
</dbReference>
<feature type="region of interest" description="Disordered" evidence="7">
    <location>
        <begin position="477"/>
        <end position="506"/>
    </location>
</feature>
<dbReference type="GO" id="GO:0000981">
    <property type="term" value="F:DNA-binding transcription factor activity, RNA polymerase II-specific"/>
    <property type="evidence" value="ECO:0007669"/>
    <property type="project" value="InterPro"/>
</dbReference>
<dbReference type="SMART" id="SM00389">
    <property type="entry name" value="HOX"/>
    <property type="match status" value="1"/>
</dbReference>
<dbReference type="CDD" id="cd00086">
    <property type="entry name" value="homeodomain"/>
    <property type="match status" value="1"/>
</dbReference>
<dbReference type="InterPro" id="IPR009057">
    <property type="entry name" value="Homeodomain-like_sf"/>
</dbReference>
<dbReference type="Pfam" id="PF00046">
    <property type="entry name" value="Homeodomain"/>
    <property type="match status" value="1"/>
</dbReference>
<dbReference type="EMBL" id="JAWDGP010005685">
    <property type="protein sequence ID" value="KAK3754191.1"/>
    <property type="molecule type" value="Genomic_DNA"/>
</dbReference>
<keyword evidence="2 5" id="KW-0238">DNA-binding</keyword>
<dbReference type="InterPro" id="IPR050649">
    <property type="entry name" value="Paired_Homeobox_TFs"/>
</dbReference>
<feature type="domain" description="Homeobox" evidence="8">
    <location>
        <begin position="388"/>
        <end position="448"/>
    </location>
</feature>
<evidence type="ECO:0000256" key="7">
    <source>
        <dbReference type="SAM" id="MobiDB-lite"/>
    </source>
</evidence>
<dbReference type="GO" id="GO:0000977">
    <property type="term" value="F:RNA polymerase II transcription regulatory region sequence-specific DNA binding"/>
    <property type="evidence" value="ECO:0007669"/>
    <property type="project" value="TreeGrafter"/>
</dbReference>
<comment type="subcellular location">
    <subcellularLocation>
        <location evidence="1 5 6">Nucleus</location>
    </subcellularLocation>
</comment>